<dbReference type="HOGENOM" id="CLU_130208_0_0_1"/>
<gene>
    <name evidence="2" type="ORF">SLOPH_1840</name>
</gene>
<evidence type="ECO:0000313" key="3">
    <source>
        <dbReference type="Proteomes" id="UP000014978"/>
    </source>
</evidence>
<keyword evidence="3" id="KW-1185">Reference proteome</keyword>
<evidence type="ECO:0000259" key="1">
    <source>
        <dbReference type="Pfam" id="PF10406"/>
    </source>
</evidence>
<dbReference type="AlphaFoldDB" id="S7WA61"/>
<reference evidence="3" key="1">
    <citation type="journal article" date="2013" name="PLoS Genet.">
        <title>The genome of Spraguea lophii and the basis of host-microsporidian interactions.</title>
        <authorList>
            <person name="Campbell S.E."/>
            <person name="Williams T.A."/>
            <person name="Yousuf A."/>
            <person name="Soanes D.M."/>
            <person name="Paszkiewicz K.H."/>
            <person name="Williams B.A.P."/>
        </authorList>
    </citation>
    <scope>NUCLEOTIDE SEQUENCE [LARGE SCALE GENOMIC DNA]</scope>
    <source>
        <strain evidence="3">42_110</strain>
    </source>
</reference>
<dbReference type="InParanoid" id="S7WA61"/>
<dbReference type="VEuPathDB" id="MicrosporidiaDB:SLOPH_1840"/>
<dbReference type="OMA" id="IHIYDFM"/>
<dbReference type="CDD" id="cd00076">
    <property type="entry name" value="HFD_SF"/>
    <property type="match status" value="1"/>
</dbReference>
<dbReference type="GO" id="GO:0046982">
    <property type="term" value="F:protein heterodimerization activity"/>
    <property type="evidence" value="ECO:0007669"/>
    <property type="project" value="InterPro"/>
</dbReference>
<feature type="domain" description="Transcription factor TFIID subunit 8 C-terminal" evidence="1">
    <location>
        <begin position="113"/>
        <end position="159"/>
    </location>
</feature>
<comment type="caution">
    <text evidence="2">The sequence shown here is derived from an EMBL/GenBank/DDBJ whole genome shotgun (WGS) entry which is preliminary data.</text>
</comment>
<evidence type="ECO:0000313" key="2">
    <source>
        <dbReference type="EMBL" id="EPR79736.1"/>
    </source>
</evidence>
<organism evidence="2 3">
    <name type="scientific">Spraguea lophii (strain 42_110)</name>
    <name type="common">Microsporidian parasite</name>
    <dbReference type="NCBI Taxonomy" id="1358809"/>
    <lineage>
        <taxon>Eukaryota</taxon>
        <taxon>Fungi</taxon>
        <taxon>Fungi incertae sedis</taxon>
        <taxon>Microsporidia</taxon>
        <taxon>Spragueidae</taxon>
        <taxon>Spraguea</taxon>
    </lineage>
</organism>
<proteinExistence type="predicted"/>
<name>S7WA61_SPRLO</name>
<dbReference type="InterPro" id="IPR019473">
    <property type="entry name" value="TFIID_su8_C"/>
</dbReference>
<protein>
    <recommendedName>
        <fullName evidence="1">Transcription factor TFIID subunit 8 C-terminal domain-containing protein</fullName>
    </recommendedName>
</protein>
<dbReference type="Proteomes" id="UP000014978">
    <property type="component" value="Unassembled WGS sequence"/>
</dbReference>
<sequence>MPMKKTIKTIVLKALCNAGFASASQQTISLFCDIFSIYLQNNLTHLKNITTQSNRSKSTILDIFYLTKYHKILSMKEIYEILNNRIEKDTEVYVKSSKNNIIEDKKEDLFTSIYSFMPSFPLPHTYKRTFENINKKEDKAKKIKMRLEQSRTLENNLIKIYRYSNKIPYFINFLYK</sequence>
<accession>S7WA61</accession>
<dbReference type="Pfam" id="PF10406">
    <property type="entry name" value="TAF8_C"/>
    <property type="match status" value="1"/>
</dbReference>
<dbReference type="EMBL" id="ATCN01000134">
    <property type="protein sequence ID" value="EPR79736.1"/>
    <property type="molecule type" value="Genomic_DNA"/>
</dbReference>
<dbReference type="Gene3D" id="1.10.20.10">
    <property type="entry name" value="Histone, subunit A"/>
    <property type="match status" value="1"/>
</dbReference>
<dbReference type="InterPro" id="IPR009072">
    <property type="entry name" value="Histone-fold"/>
</dbReference>